<keyword evidence="1" id="KW-0112">Calmodulin-binding</keyword>
<feature type="region of interest" description="Disordered" evidence="3">
    <location>
        <begin position="26"/>
        <end position="49"/>
    </location>
</feature>
<name>A0A7J0G2G1_9ERIC</name>
<dbReference type="PANTHER" id="PTHR32295:SF6">
    <property type="entry name" value="PROTEIN IQ-DOMAIN 18"/>
    <property type="match status" value="1"/>
</dbReference>
<evidence type="ECO:0000313" key="6">
    <source>
        <dbReference type="Proteomes" id="UP000585474"/>
    </source>
</evidence>
<evidence type="ECO:0000256" key="3">
    <source>
        <dbReference type="SAM" id="MobiDB-lite"/>
    </source>
</evidence>
<organism evidence="5 6">
    <name type="scientific">Actinidia rufa</name>
    <dbReference type="NCBI Taxonomy" id="165716"/>
    <lineage>
        <taxon>Eukaryota</taxon>
        <taxon>Viridiplantae</taxon>
        <taxon>Streptophyta</taxon>
        <taxon>Embryophyta</taxon>
        <taxon>Tracheophyta</taxon>
        <taxon>Spermatophyta</taxon>
        <taxon>Magnoliopsida</taxon>
        <taxon>eudicotyledons</taxon>
        <taxon>Gunneridae</taxon>
        <taxon>Pentapetalae</taxon>
        <taxon>asterids</taxon>
        <taxon>Ericales</taxon>
        <taxon>Actinidiaceae</taxon>
        <taxon>Actinidia</taxon>
    </lineage>
</organism>
<evidence type="ECO:0000313" key="5">
    <source>
        <dbReference type="EMBL" id="GFZ04976.1"/>
    </source>
</evidence>
<evidence type="ECO:0000259" key="4">
    <source>
        <dbReference type="Pfam" id="PF13178"/>
    </source>
</evidence>
<comment type="similarity">
    <text evidence="2">Belongs to the IQD family.</text>
</comment>
<dbReference type="GO" id="GO:0005516">
    <property type="term" value="F:calmodulin binding"/>
    <property type="evidence" value="ECO:0007669"/>
    <property type="project" value="UniProtKB-KW"/>
</dbReference>
<protein>
    <recommendedName>
        <fullName evidence="4">DUF4005 domain-containing protein</fullName>
    </recommendedName>
</protein>
<evidence type="ECO:0000256" key="2">
    <source>
        <dbReference type="ARBA" id="ARBA00024341"/>
    </source>
</evidence>
<feature type="region of interest" description="Disordered" evidence="3">
    <location>
        <begin position="165"/>
        <end position="208"/>
    </location>
</feature>
<comment type="caution">
    <text evidence="5">The sequence shown here is derived from an EMBL/GenBank/DDBJ whole genome shotgun (WGS) entry which is preliminary data.</text>
</comment>
<proteinExistence type="inferred from homology"/>
<dbReference type="OrthoDB" id="776767at2759"/>
<feature type="domain" description="DUF4005" evidence="4">
    <location>
        <begin position="134"/>
        <end position="205"/>
    </location>
</feature>
<dbReference type="PANTHER" id="PTHR32295">
    <property type="entry name" value="IQ-DOMAIN 5-RELATED"/>
    <property type="match status" value="1"/>
</dbReference>
<feature type="compositionally biased region" description="Polar residues" evidence="3">
    <location>
        <begin position="169"/>
        <end position="179"/>
    </location>
</feature>
<keyword evidence="6" id="KW-1185">Reference proteome</keyword>
<accession>A0A7J0G2G1</accession>
<evidence type="ECO:0000256" key="1">
    <source>
        <dbReference type="ARBA" id="ARBA00022860"/>
    </source>
</evidence>
<gene>
    <name evidence="5" type="ORF">Acr_17g0005480</name>
</gene>
<sequence>MQQASWVRKEVPGTSWLTVVKRAFRSPSKDNDKKSTRRREESVQDEDEKQYEAYAVTNTVPAVNPCLEAEQRHAIAEAAATAAAVEAVVATAKASVDIIRLSTSPPSSISAREHYAAVITQTSFRGYLVRSASPRCLNGGVSRHGSDGAVSVSVPNYMAATESAKARFRSQSATKQRPSTLERERSGLVKKRLSYPTPEPHNNGGIDCSGFRQNFRSPSLTSVKARFVGMEQGSNLSSCYTDSIGGEISPCSTTDLRRRWLR</sequence>
<dbReference type="Proteomes" id="UP000585474">
    <property type="component" value="Unassembled WGS sequence"/>
</dbReference>
<reference evidence="5 6" key="1">
    <citation type="submission" date="2019-07" db="EMBL/GenBank/DDBJ databases">
        <title>De Novo Assembly of kiwifruit Actinidia rufa.</title>
        <authorList>
            <person name="Sugita-Konishi S."/>
            <person name="Sato K."/>
            <person name="Mori E."/>
            <person name="Abe Y."/>
            <person name="Kisaki G."/>
            <person name="Hamano K."/>
            <person name="Suezawa K."/>
            <person name="Otani M."/>
            <person name="Fukuda T."/>
            <person name="Manabe T."/>
            <person name="Gomi K."/>
            <person name="Tabuchi M."/>
            <person name="Akimitsu K."/>
            <person name="Kataoka I."/>
        </authorList>
    </citation>
    <scope>NUCLEOTIDE SEQUENCE [LARGE SCALE GENOMIC DNA]</scope>
    <source>
        <strain evidence="6">cv. Fuchu</strain>
    </source>
</reference>
<dbReference type="InterPro" id="IPR025064">
    <property type="entry name" value="DUF4005"/>
</dbReference>
<dbReference type="Pfam" id="PF13178">
    <property type="entry name" value="DUF4005"/>
    <property type="match status" value="1"/>
</dbReference>
<feature type="compositionally biased region" description="Basic and acidic residues" evidence="3">
    <location>
        <begin position="27"/>
        <end position="42"/>
    </location>
</feature>
<dbReference type="EMBL" id="BJWL01000017">
    <property type="protein sequence ID" value="GFZ04976.1"/>
    <property type="molecule type" value="Genomic_DNA"/>
</dbReference>
<dbReference type="AlphaFoldDB" id="A0A7J0G2G1"/>
<dbReference type="PROSITE" id="PS50096">
    <property type="entry name" value="IQ"/>
    <property type="match status" value="1"/>
</dbReference>